<evidence type="ECO:0000313" key="1">
    <source>
        <dbReference type="EMBL" id="BBA33853.1"/>
    </source>
</evidence>
<dbReference type="EMBL" id="AP017928">
    <property type="protein sequence ID" value="BBA33853.1"/>
    <property type="molecule type" value="Genomic_DNA"/>
</dbReference>
<dbReference type="KEGG" id="mmai:sS8_1899"/>
<name>A0A250KQA0_9GAMM</name>
<dbReference type="Proteomes" id="UP000266313">
    <property type="component" value="Chromosome"/>
</dbReference>
<keyword evidence="2" id="KW-1185">Reference proteome</keyword>
<reference evidence="1 2" key="1">
    <citation type="submission" date="2016-12" db="EMBL/GenBank/DDBJ databases">
        <title>Genome sequencing of Methylocaldum marinum.</title>
        <authorList>
            <person name="Takeuchi M."/>
            <person name="Kamagata Y."/>
            <person name="Hiraoka S."/>
            <person name="Oshima K."/>
            <person name="Hattori M."/>
            <person name="Iwasaki W."/>
        </authorList>
    </citation>
    <scope>NUCLEOTIDE SEQUENCE [LARGE SCALE GENOMIC DNA]</scope>
    <source>
        <strain evidence="1 2">S8</strain>
    </source>
</reference>
<sequence length="149" mass="16569">MMGNKYIKMGMQKKYDIKKGIKVNDKKSVALSIFLDVSNAFESMQSGWPFRWVTNSGYSAEDLVSDLIGFYRAVNPSVPYVQIFQPVSKDLALQIWDRYGPVGNNKNYSATPFLYPVPPAQGGPMCGILPPELNAVQPAKPGILFMEAK</sequence>
<evidence type="ECO:0000313" key="2">
    <source>
        <dbReference type="Proteomes" id="UP000266313"/>
    </source>
</evidence>
<organism evidence="1 2">
    <name type="scientific">Methylocaldum marinum</name>
    <dbReference type="NCBI Taxonomy" id="1432792"/>
    <lineage>
        <taxon>Bacteria</taxon>
        <taxon>Pseudomonadati</taxon>
        <taxon>Pseudomonadota</taxon>
        <taxon>Gammaproteobacteria</taxon>
        <taxon>Methylococcales</taxon>
        <taxon>Methylococcaceae</taxon>
        <taxon>Methylocaldum</taxon>
    </lineage>
</organism>
<protein>
    <submittedName>
        <fullName evidence="1">Uncharacterized protein</fullName>
    </submittedName>
</protein>
<gene>
    <name evidence="1" type="ORF">sS8_1899</name>
</gene>
<dbReference type="RefSeq" id="WP_119629387.1">
    <property type="nucleotide sequence ID" value="NZ_AP017928.1"/>
</dbReference>
<dbReference type="OrthoDB" id="6629090at2"/>
<proteinExistence type="predicted"/>
<accession>A0A250KQA0</accession>
<dbReference type="AlphaFoldDB" id="A0A250KQA0"/>